<dbReference type="EMBL" id="JBBUTI010000009">
    <property type="protein sequence ID" value="MEK8047447.1"/>
    <property type="molecule type" value="Genomic_DNA"/>
</dbReference>
<name>A0ABU9CA20_9BURK</name>
<gene>
    <name evidence="1" type="ORF">AACH00_13880</name>
</gene>
<proteinExistence type="predicted"/>
<dbReference type="Proteomes" id="UP001379945">
    <property type="component" value="Unassembled WGS sequence"/>
</dbReference>
<protein>
    <submittedName>
        <fullName evidence="1">Uncharacterized protein</fullName>
    </submittedName>
</protein>
<keyword evidence="2" id="KW-1185">Reference proteome</keyword>
<comment type="caution">
    <text evidence="1">The sequence shown here is derived from an EMBL/GenBank/DDBJ whole genome shotgun (WGS) entry which is preliminary data.</text>
</comment>
<sequence>MSFLNFFLSLPEHQVAPYREAAVAELRAVQVHSSVARLALDAEKAEVLDQSETVAHVDRRIEALYLTQIVRTPAGEYFLLKTTGKRPFVKHLTHAMARHLLGPRYRQPEA</sequence>
<accession>A0ABU9CA20</accession>
<evidence type="ECO:0000313" key="1">
    <source>
        <dbReference type="EMBL" id="MEK8047447.1"/>
    </source>
</evidence>
<organism evidence="1 2">
    <name type="scientific">Ideonella margarita</name>
    <dbReference type="NCBI Taxonomy" id="2984191"/>
    <lineage>
        <taxon>Bacteria</taxon>
        <taxon>Pseudomonadati</taxon>
        <taxon>Pseudomonadota</taxon>
        <taxon>Betaproteobacteria</taxon>
        <taxon>Burkholderiales</taxon>
        <taxon>Sphaerotilaceae</taxon>
        <taxon>Ideonella</taxon>
    </lineage>
</organism>
<evidence type="ECO:0000313" key="2">
    <source>
        <dbReference type="Proteomes" id="UP001379945"/>
    </source>
</evidence>
<dbReference type="RefSeq" id="WP_341399755.1">
    <property type="nucleotide sequence ID" value="NZ_JBBUTI010000009.1"/>
</dbReference>
<reference evidence="1 2" key="1">
    <citation type="submission" date="2024-04" db="EMBL/GenBank/DDBJ databases">
        <title>Novel species of the genus Ideonella isolated from streams.</title>
        <authorList>
            <person name="Lu H."/>
        </authorList>
    </citation>
    <scope>NUCLEOTIDE SEQUENCE [LARGE SCALE GENOMIC DNA]</scope>
    <source>
        <strain evidence="1 2">LYT19W</strain>
    </source>
</reference>